<dbReference type="EMBL" id="JALLBG020000118">
    <property type="protein sequence ID" value="KAL3763665.1"/>
    <property type="molecule type" value="Genomic_DNA"/>
</dbReference>
<dbReference type="SMART" id="SM00672">
    <property type="entry name" value="CAP10"/>
    <property type="match status" value="1"/>
</dbReference>
<protein>
    <recommendedName>
        <fullName evidence="3">Glycosyl transferase CAP10 domain-containing protein</fullName>
    </recommendedName>
</protein>
<keyword evidence="5" id="KW-1185">Reference proteome</keyword>
<gene>
    <name evidence="4" type="ORF">ACHAWU_009089</name>
</gene>
<dbReference type="Proteomes" id="UP001530293">
    <property type="component" value="Unassembled WGS sequence"/>
</dbReference>
<dbReference type="GO" id="GO:0016740">
    <property type="term" value="F:transferase activity"/>
    <property type="evidence" value="ECO:0007669"/>
    <property type="project" value="UniProtKB-KW"/>
</dbReference>
<name>A0ABD3MT45_9STRA</name>
<organism evidence="4 5">
    <name type="scientific">Discostella pseudostelligera</name>
    <dbReference type="NCBI Taxonomy" id="259834"/>
    <lineage>
        <taxon>Eukaryota</taxon>
        <taxon>Sar</taxon>
        <taxon>Stramenopiles</taxon>
        <taxon>Ochrophyta</taxon>
        <taxon>Bacillariophyta</taxon>
        <taxon>Coscinodiscophyceae</taxon>
        <taxon>Thalassiosirophycidae</taxon>
        <taxon>Stephanodiscales</taxon>
        <taxon>Stephanodiscaceae</taxon>
        <taxon>Discostella</taxon>
    </lineage>
</organism>
<dbReference type="PANTHER" id="PTHR12203">
    <property type="entry name" value="KDEL LYS-ASP-GLU-LEU CONTAINING - RELATED"/>
    <property type="match status" value="1"/>
</dbReference>
<comment type="caution">
    <text evidence="4">The sequence shown here is derived from an EMBL/GenBank/DDBJ whole genome shotgun (WGS) entry which is preliminary data.</text>
</comment>
<evidence type="ECO:0000313" key="4">
    <source>
        <dbReference type="EMBL" id="KAL3763665.1"/>
    </source>
</evidence>
<feature type="domain" description="Glycosyl transferase CAP10" evidence="3">
    <location>
        <begin position="276"/>
        <end position="510"/>
    </location>
</feature>
<dbReference type="InterPro" id="IPR051091">
    <property type="entry name" value="O-Glucosyltr/Glycosyltrsf_90"/>
</dbReference>
<keyword evidence="2" id="KW-0808">Transferase</keyword>
<dbReference type="Pfam" id="PF05686">
    <property type="entry name" value="Glyco_transf_90"/>
    <property type="match status" value="2"/>
</dbReference>
<evidence type="ECO:0000259" key="3">
    <source>
        <dbReference type="SMART" id="SM00672"/>
    </source>
</evidence>
<evidence type="ECO:0000256" key="2">
    <source>
        <dbReference type="ARBA" id="ARBA00022679"/>
    </source>
</evidence>
<evidence type="ECO:0000256" key="1">
    <source>
        <dbReference type="ARBA" id="ARBA00010118"/>
    </source>
</evidence>
<dbReference type="PANTHER" id="PTHR12203:SF35">
    <property type="entry name" value="PROTEIN O-GLUCOSYLTRANSFERASE 1"/>
    <property type="match status" value="1"/>
</dbReference>
<accession>A0ABD3MT45</accession>
<proteinExistence type="inferred from homology"/>
<reference evidence="4 5" key="1">
    <citation type="submission" date="2024-10" db="EMBL/GenBank/DDBJ databases">
        <title>Updated reference genomes for cyclostephanoid diatoms.</title>
        <authorList>
            <person name="Roberts W.R."/>
            <person name="Alverson A.J."/>
        </authorList>
    </citation>
    <scope>NUCLEOTIDE SEQUENCE [LARGE SCALE GENOMIC DNA]</scope>
    <source>
        <strain evidence="4 5">AJA232-27</strain>
    </source>
</reference>
<sequence length="897" mass="104653">MIYYTGKEQEFGGQRVGGKTRHLRHHAARRTILAFLILIAIQTILQRSFEEIYVATSRVNVSHYHNGGDLFHMRSGNFISSEHAPPSSLMLDMHAVPNNDDNDDDTIYTIGDEVRNEYKQWHILAQNLSHIQLQPNKNWTPTIENWSNHPQLRSHRFPSIIERVQYYMGPWYNTTSTPMYGSTFHNDMYIHQMSTRKYGPYASILVNLYNLNRDALYDCYENNKIPQVFTPYCRDYIDLAILHAEGTANILHFIGDGLPYMNEEMRKYPIFAKVRPICDNDGFRDDTMDYVIGDEAMDNEMCQPNNRIDSILLPLNRKRHYGVVSSVPANDIPWEQKVGKAVWRGKYGDIITHNASINEYMKYALVSNHLNSTVVDAKFSKSTEHAPHNMIGQYMDMKAQLQHKYIISIEGNDVSSGLKWMLFSNSVVFVPPFTMSSWAMEDILQPFVHYIPIKRDMSNVEAMVQWAESHPDETKLISERSTLFIHDLLFHPEAMGDEREVMTRMMERFEQNFGYAEWKRRRSSMRIDWSKHPSDRRDRIPSVEERVRYFMGKWYHKNSNDDNDAVSMQRTRSNLHSLSRLLPLNNDVISGDSLFLASGNLLTECANQNSTTYSQDIRQFCKSSLPHFDERHTADLKSNSFHRLRKSKMGLNMKFANESSWTKDDKQSKDAKRVLLDDTIKILCYGECSRVGRRLNVPYFTGYRRRNDENAILWPFVVKNNAFDIATVRWNDVSDMDFEDKLPRAVMKGGFDLPSTYNSKMLEVARETSNRVDHIRAMLSYRYLLATEPDSDVNKDLLWMLRSTSVVFMPAQRNVSSWLMEEFLQPNVHFVPIAPDYSDIDEQIRWCENNIDEVKLISERSTLFVYDILLDRNSEKDNEEVKFQVMERYAGIFGATT</sequence>
<dbReference type="AlphaFoldDB" id="A0ABD3MT45"/>
<dbReference type="InterPro" id="IPR006598">
    <property type="entry name" value="CAP10"/>
</dbReference>
<evidence type="ECO:0000313" key="5">
    <source>
        <dbReference type="Proteomes" id="UP001530293"/>
    </source>
</evidence>
<comment type="similarity">
    <text evidence="1">Belongs to the glycosyltransferase 90 family.</text>
</comment>